<evidence type="ECO:0000313" key="1">
    <source>
        <dbReference type="EMBL" id="CAG9329992.1"/>
    </source>
</evidence>
<protein>
    <submittedName>
        <fullName evidence="1">Uncharacterized protein</fullName>
    </submittedName>
</protein>
<dbReference type="EMBL" id="CAJZBQ010000050">
    <property type="protein sequence ID" value="CAG9329992.1"/>
    <property type="molecule type" value="Genomic_DNA"/>
</dbReference>
<dbReference type="Proteomes" id="UP001162131">
    <property type="component" value="Unassembled WGS sequence"/>
</dbReference>
<keyword evidence="2" id="KW-1185">Reference proteome</keyword>
<organism evidence="1 2">
    <name type="scientific">Blepharisma stoltei</name>
    <dbReference type="NCBI Taxonomy" id="1481888"/>
    <lineage>
        <taxon>Eukaryota</taxon>
        <taxon>Sar</taxon>
        <taxon>Alveolata</taxon>
        <taxon>Ciliophora</taxon>
        <taxon>Postciliodesmatophora</taxon>
        <taxon>Heterotrichea</taxon>
        <taxon>Heterotrichida</taxon>
        <taxon>Blepharismidae</taxon>
        <taxon>Blepharisma</taxon>
    </lineage>
</organism>
<sequence>MKNFYCLGPAVNIYWLPNLFRQFNFWYTFSYDLYDLRLEYWMLILLNNEKVTILECCMQAKQYRNQ</sequence>
<proteinExistence type="predicted"/>
<dbReference type="AlphaFoldDB" id="A0AAU9K9Z1"/>
<gene>
    <name evidence="1" type="ORF">BSTOLATCC_MIC50105</name>
</gene>
<evidence type="ECO:0000313" key="2">
    <source>
        <dbReference type="Proteomes" id="UP001162131"/>
    </source>
</evidence>
<reference evidence="1" key="1">
    <citation type="submission" date="2021-09" db="EMBL/GenBank/DDBJ databases">
        <authorList>
            <consortium name="AG Swart"/>
            <person name="Singh M."/>
            <person name="Singh A."/>
            <person name="Seah K."/>
            <person name="Emmerich C."/>
        </authorList>
    </citation>
    <scope>NUCLEOTIDE SEQUENCE</scope>
    <source>
        <strain evidence="1">ATCC30299</strain>
    </source>
</reference>
<name>A0AAU9K9Z1_9CILI</name>
<accession>A0AAU9K9Z1</accession>
<comment type="caution">
    <text evidence="1">The sequence shown here is derived from an EMBL/GenBank/DDBJ whole genome shotgun (WGS) entry which is preliminary data.</text>
</comment>